<evidence type="ECO:0000256" key="10">
    <source>
        <dbReference type="ARBA" id="ARBA00058771"/>
    </source>
</evidence>
<name>A0A8D2DTB0_SCIVU</name>
<dbReference type="InterPro" id="IPR020590">
    <property type="entry name" value="Guanylate_kinase_CS"/>
</dbReference>
<protein>
    <recommendedName>
        <fullName evidence="11">Membrane-associated guanylate kinase, WW and PDZ domain-containing protein 1</fullName>
    </recommendedName>
    <alternativeName>
        <fullName evidence="12">BAI1-associated protein 1</fullName>
    </alternativeName>
    <alternativeName>
        <fullName evidence="13">Membrane-associated guanylate kinase inverted 1</fullName>
    </alternativeName>
</protein>
<evidence type="ECO:0000313" key="19">
    <source>
        <dbReference type="Proteomes" id="UP000694564"/>
    </source>
</evidence>
<dbReference type="SUPFAM" id="SSF51045">
    <property type="entry name" value="WW domain"/>
    <property type="match status" value="2"/>
</dbReference>
<evidence type="ECO:0000259" key="16">
    <source>
        <dbReference type="PROSITE" id="PS50052"/>
    </source>
</evidence>
<dbReference type="PROSITE" id="PS50106">
    <property type="entry name" value="PDZ"/>
    <property type="match status" value="6"/>
</dbReference>
<evidence type="ECO:0000256" key="12">
    <source>
        <dbReference type="ARBA" id="ARBA00078448"/>
    </source>
</evidence>
<feature type="domain" description="Guanylate kinase-like" evidence="16">
    <location>
        <begin position="96"/>
        <end position="189"/>
    </location>
</feature>
<dbReference type="FunFam" id="3.30.63.10:FF:000003">
    <property type="entry name" value="Membrane-associated guanylate kinase, WW and PDZ domain-containing protein 3 isoform 1"/>
    <property type="match status" value="1"/>
</dbReference>
<evidence type="ECO:0000256" key="2">
    <source>
        <dbReference type="ARBA" id="ARBA00004435"/>
    </source>
</evidence>
<dbReference type="Pfam" id="PF16663">
    <property type="entry name" value="MAGI_u1"/>
    <property type="match status" value="1"/>
</dbReference>
<feature type="domain" description="PDZ" evidence="17">
    <location>
        <begin position="17"/>
        <end position="105"/>
    </location>
</feature>
<dbReference type="InterPro" id="IPR001202">
    <property type="entry name" value="WW_dom"/>
</dbReference>
<evidence type="ECO:0000256" key="7">
    <source>
        <dbReference type="ARBA" id="ARBA00022840"/>
    </source>
</evidence>
<dbReference type="InterPro" id="IPR036034">
    <property type="entry name" value="PDZ_sf"/>
</dbReference>
<evidence type="ECO:0000259" key="15">
    <source>
        <dbReference type="PROSITE" id="PS50020"/>
    </source>
</evidence>
<feature type="region of interest" description="Disordered" evidence="14">
    <location>
        <begin position="237"/>
        <end position="258"/>
    </location>
</feature>
<keyword evidence="7" id="KW-0067">ATP-binding</keyword>
<dbReference type="PROSITE" id="PS50052">
    <property type="entry name" value="GUANYLATE_KINASE_2"/>
    <property type="match status" value="1"/>
</dbReference>
<feature type="compositionally biased region" description="Polar residues" evidence="14">
    <location>
        <begin position="750"/>
        <end position="760"/>
    </location>
</feature>
<dbReference type="PANTHER" id="PTHR10316">
    <property type="entry name" value="MEMBRANE ASSOCIATED GUANYLATE KINASE-RELATED"/>
    <property type="match status" value="1"/>
</dbReference>
<dbReference type="Pfam" id="PF16666">
    <property type="entry name" value="MAGI_u5"/>
    <property type="match status" value="1"/>
</dbReference>
<dbReference type="GO" id="GO:0007165">
    <property type="term" value="P:signal transduction"/>
    <property type="evidence" value="ECO:0007669"/>
    <property type="project" value="TreeGrafter"/>
</dbReference>
<feature type="domain" description="WW" evidence="15">
    <location>
        <begin position="359"/>
        <end position="392"/>
    </location>
</feature>
<dbReference type="SMART" id="SM00456">
    <property type="entry name" value="WW"/>
    <property type="match status" value="2"/>
</dbReference>
<dbReference type="GO" id="GO:0042995">
    <property type="term" value="C:cell projection"/>
    <property type="evidence" value="ECO:0007669"/>
    <property type="project" value="Ensembl"/>
</dbReference>
<dbReference type="Pfam" id="PF00625">
    <property type="entry name" value="Guanylate_kin"/>
    <property type="match status" value="1"/>
</dbReference>
<dbReference type="SUPFAM" id="SSF50156">
    <property type="entry name" value="PDZ domain-like"/>
    <property type="match status" value="6"/>
</dbReference>
<comment type="function">
    <text evidence="10">Plays a role in coupling actin fibers to cell junctions in endothelial cells, via its interaction with AMOTL2 and CDH5. May regulate acid-induced ASIC3 currents by modulating its expression at the cell surface.</text>
</comment>
<feature type="compositionally biased region" description="Gly residues" evidence="14">
    <location>
        <begin position="941"/>
        <end position="951"/>
    </location>
</feature>
<evidence type="ECO:0000256" key="3">
    <source>
        <dbReference type="ARBA" id="ARBA00022427"/>
    </source>
</evidence>
<dbReference type="FunFam" id="2.30.42.10:FF:000042">
    <property type="entry name" value="Membrane-associated guanylate kinase, WW and PDZ domain-containing protein 3 isoform 1"/>
    <property type="match status" value="1"/>
</dbReference>
<dbReference type="GO" id="GO:0005654">
    <property type="term" value="C:nucleoplasm"/>
    <property type="evidence" value="ECO:0007669"/>
    <property type="project" value="Ensembl"/>
</dbReference>
<keyword evidence="6" id="KW-0547">Nucleotide-binding</keyword>
<dbReference type="GeneTree" id="ENSGT00940000155820"/>
<dbReference type="FunFam" id="2.20.70.10:FF:000002">
    <property type="entry name" value="Membrane-associated guanylate kinase, WW and PDZ domain-containing protein 3 isoform 1"/>
    <property type="match status" value="1"/>
</dbReference>
<dbReference type="FunFam" id="2.30.42.10:FF:000015">
    <property type="entry name" value="Membrane associated guanylate kinase, WW and PDZ domain containing 1"/>
    <property type="match status" value="1"/>
</dbReference>
<feature type="domain" description="PDZ" evidence="17">
    <location>
        <begin position="466"/>
        <end position="535"/>
    </location>
</feature>
<feature type="compositionally biased region" description="Pro residues" evidence="14">
    <location>
        <begin position="429"/>
        <end position="439"/>
    </location>
</feature>
<dbReference type="Ensembl" id="ENSSVLT00005031540.1">
    <property type="protein sequence ID" value="ENSSVLP00005028385.1"/>
    <property type="gene ID" value="ENSSVLG00005021826.1"/>
</dbReference>
<feature type="region of interest" description="Disordered" evidence="14">
    <location>
        <begin position="395"/>
        <end position="457"/>
    </location>
</feature>
<keyword evidence="9" id="KW-0472">Membrane</keyword>
<dbReference type="CDD" id="cd06733">
    <property type="entry name" value="PDZ3_MAGI-1_3-like"/>
    <property type="match status" value="1"/>
</dbReference>
<reference evidence="18" key="1">
    <citation type="submission" date="2025-08" db="UniProtKB">
        <authorList>
            <consortium name="Ensembl"/>
        </authorList>
    </citation>
    <scope>IDENTIFICATION</scope>
</reference>
<dbReference type="InterPro" id="IPR027417">
    <property type="entry name" value="P-loop_NTPase"/>
</dbReference>
<feature type="compositionally biased region" description="Polar residues" evidence="14">
    <location>
        <begin position="905"/>
        <end position="917"/>
    </location>
</feature>
<dbReference type="CDD" id="cd06734">
    <property type="entry name" value="PDZ4_MAGI-1_3-like"/>
    <property type="match status" value="1"/>
</dbReference>
<feature type="compositionally biased region" description="Basic and acidic residues" evidence="14">
    <location>
        <begin position="1322"/>
        <end position="1364"/>
    </location>
</feature>
<feature type="domain" description="PDZ" evidence="17">
    <location>
        <begin position="807"/>
        <end position="889"/>
    </location>
</feature>
<proteinExistence type="predicted"/>
<dbReference type="PROSITE" id="PS00856">
    <property type="entry name" value="GUANYLATE_KINASE_1"/>
    <property type="match status" value="1"/>
</dbReference>
<dbReference type="FunFam" id="2.30.42.10:FF:000005">
    <property type="entry name" value="Membrane associated guanylate kinase, WW and PDZ domain containing 1"/>
    <property type="match status" value="1"/>
</dbReference>
<evidence type="ECO:0000313" key="18">
    <source>
        <dbReference type="Ensembl" id="ENSSVLP00005028385.1"/>
    </source>
</evidence>
<evidence type="ECO:0000256" key="9">
    <source>
        <dbReference type="ARBA" id="ARBA00023136"/>
    </source>
</evidence>
<feature type="domain" description="PDZ" evidence="17">
    <location>
        <begin position="1121"/>
        <end position="1203"/>
    </location>
</feature>
<evidence type="ECO:0000256" key="1">
    <source>
        <dbReference type="ARBA" id="ARBA00004170"/>
    </source>
</evidence>
<feature type="region of interest" description="Disordered" evidence="14">
    <location>
        <begin position="580"/>
        <end position="617"/>
    </location>
</feature>
<keyword evidence="8" id="KW-0965">Cell junction</keyword>
<dbReference type="FunFam" id="2.20.70.10:FF:000001">
    <property type="entry name" value="Membrane-associated guanylate kinase, WW and PDZ domain-containing protein 1"/>
    <property type="match status" value="1"/>
</dbReference>
<dbReference type="InterPro" id="IPR008144">
    <property type="entry name" value="Guanylate_kin-like_dom"/>
</dbReference>
<dbReference type="CDD" id="cd06732">
    <property type="entry name" value="PDZ2_MAGI-1_3-like"/>
    <property type="match status" value="1"/>
</dbReference>
<feature type="domain" description="WW" evidence="15">
    <location>
        <begin position="300"/>
        <end position="333"/>
    </location>
</feature>
<feature type="compositionally biased region" description="Basic and acidic residues" evidence="14">
    <location>
        <begin position="1371"/>
        <end position="1459"/>
    </location>
</feature>
<dbReference type="OrthoDB" id="66881at2759"/>
<dbReference type="GO" id="GO:0005524">
    <property type="term" value="F:ATP binding"/>
    <property type="evidence" value="ECO:0007669"/>
    <property type="project" value="UniProtKB-KW"/>
</dbReference>
<feature type="compositionally biased region" description="Polar residues" evidence="14">
    <location>
        <begin position="580"/>
        <end position="594"/>
    </location>
</feature>
<feature type="region of interest" description="Disordered" evidence="14">
    <location>
        <begin position="898"/>
        <end position="951"/>
    </location>
</feature>
<feature type="region of interest" description="Disordered" evidence="14">
    <location>
        <begin position="1202"/>
        <end position="1459"/>
    </location>
</feature>
<keyword evidence="4" id="KW-0597">Phosphoprotein</keyword>
<feature type="domain" description="PDZ" evidence="17">
    <location>
        <begin position="968"/>
        <end position="1063"/>
    </location>
</feature>
<dbReference type="SMART" id="SM00072">
    <property type="entry name" value="GuKc"/>
    <property type="match status" value="1"/>
</dbReference>
<dbReference type="CDD" id="cd06730">
    <property type="entry name" value="PDZ0_MAGI-1_3-like"/>
    <property type="match status" value="1"/>
</dbReference>
<dbReference type="GO" id="GO:0005923">
    <property type="term" value="C:bicellular tight junction"/>
    <property type="evidence" value="ECO:0007669"/>
    <property type="project" value="UniProtKB-SubCell"/>
</dbReference>
<keyword evidence="3" id="KW-0796">Tight junction</keyword>
<dbReference type="GO" id="GO:0022409">
    <property type="term" value="P:positive regulation of cell-cell adhesion"/>
    <property type="evidence" value="ECO:0007669"/>
    <property type="project" value="Ensembl"/>
</dbReference>
<dbReference type="GO" id="GO:0005886">
    <property type="term" value="C:plasma membrane"/>
    <property type="evidence" value="ECO:0007669"/>
    <property type="project" value="Ensembl"/>
</dbReference>
<dbReference type="FunFam" id="2.30.42.10:FF:000103">
    <property type="entry name" value="membrane-associated guanylate kinase, WW and PDZ domain-containing protein 1 isoform X2"/>
    <property type="match status" value="1"/>
</dbReference>
<evidence type="ECO:0000256" key="5">
    <source>
        <dbReference type="ARBA" id="ARBA00022737"/>
    </source>
</evidence>
<evidence type="ECO:0000256" key="4">
    <source>
        <dbReference type="ARBA" id="ARBA00022553"/>
    </source>
</evidence>
<evidence type="ECO:0000256" key="11">
    <source>
        <dbReference type="ARBA" id="ARBA00070829"/>
    </source>
</evidence>
<dbReference type="PROSITE" id="PS50020">
    <property type="entry name" value="WW_DOMAIN_2"/>
    <property type="match status" value="2"/>
</dbReference>
<reference evidence="18" key="2">
    <citation type="submission" date="2025-09" db="UniProtKB">
        <authorList>
            <consortium name="Ensembl"/>
        </authorList>
    </citation>
    <scope>IDENTIFICATION</scope>
</reference>
<dbReference type="SUPFAM" id="SSF52540">
    <property type="entry name" value="P-loop containing nucleoside triphosphate hydrolases"/>
    <property type="match status" value="1"/>
</dbReference>
<dbReference type="PROSITE" id="PS01159">
    <property type="entry name" value="WW_DOMAIN_1"/>
    <property type="match status" value="2"/>
</dbReference>
<dbReference type="GO" id="GO:0051393">
    <property type="term" value="F:alpha-actinin binding"/>
    <property type="evidence" value="ECO:0007669"/>
    <property type="project" value="Ensembl"/>
</dbReference>
<dbReference type="InterPro" id="IPR036020">
    <property type="entry name" value="WW_dom_sf"/>
</dbReference>
<feature type="compositionally biased region" description="Low complexity" evidence="14">
    <location>
        <begin position="736"/>
        <end position="746"/>
    </location>
</feature>
<feature type="compositionally biased region" description="Polar residues" evidence="14">
    <location>
        <begin position="1081"/>
        <end position="1099"/>
    </location>
</feature>
<dbReference type="FunFam" id="2.30.42.10:FF:000006">
    <property type="entry name" value="Membrane associated guanylate kinase, WW and PDZ domain containing 1"/>
    <property type="match status" value="1"/>
</dbReference>
<dbReference type="SMART" id="SM00228">
    <property type="entry name" value="PDZ"/>
    <property type="match status" value="6"/>
</dbReference>
<feature type="domain" description="PDZ" evidence="17">
    <location>
        <begin position="637"/>
        <end position="715"/>
    </location>
</feature>
<organism evidence="18 19">
    <name type="scientific">Sciurus vulgaris</name>
    <name type="common">Eurasian red squirrel</name>
    <dbReference type="NCBI Taxonomy" id="55149"/>
    <lineage>
        <taxon>Eukaryota</taxon>
        <taxon>Metazoa</taxon>
        <taxon>Chordata</taxon>
        <taxon>Craniata</taxon>
        <taxon>Vertebrata</taxon>
        <taxon>Euteleostomi</taxon>
        <taxon>Mammalia</taxon>
        <taxon>Eutheria</taxon>
        <taxon>Euarchontoglires</taxon>
        <taxon>Glires</taxon>
        <taxon>Rodentia</taxon>
        <taxon>Sciuromorpha</taxon>
        <taxon>Sciuridae</taxon>
        <taxon>Sciurinae</taxon>
        <taxon>Sciurini</taxon>
        <taxon>Sciurus</taxon>
    </lineage>
</organism>
<dbReference type="PANTHER" id="PTHR10316:SF12">
    <property type="entry name" value="MEMBRANE-ASSOCIATED GUANYLATE KINASE, WW AND PDZ DOMAIN-CONTAINING PROTEIN 1"/>
    <property type="match status" value="1"/>
</dbReference>
<dbReference type="GO" id="GO:0005737">
    <property type="term" value="C:cytoplasm"/>
    <property type="evidence" value="ECO:0007669"/>
    <property type="project" value="Ensembl"/>
</dbReference>
<evidence type="ECO:0000256" key="6">
    <source>
        <dbReference type="ARBA" id="ARBA00022741"/>
    </source>
</evidence>
<accession>A0A8D2DTB0</accession>
<feature type="region of interest" description="Disordered" evidence="14">
    <location>
        <begin position="1081"/>
        <end position="1112"/>
    </location>
</feature>
<evidence type="ECO:0000256" key="8">
    <source>
        <dbReference type="ARBA" id="ARBA00022949"/>
    </source>
</evidence>
<feature type="compositionally biased region" description="Basic and acidic residues" evidence="14">
    <location>
        <begin position="1247"/>
        <end position="1307"/>
    </location>
</feature>
<evidence type="ECO:0000259" key="17">
    <source>
        <dbReference type="PROSITE" id="PS50106"/>
    </source>
</evidence>
<evidence type="ECO:0000256" key="13">
    <source>
        <dbReference type="ARBA" id="ARBA00079517"/>
    </source>
</evidence>
<dbReference type="Gene3D" id="2.20.70.10">
    <property type="match status" value="2"/>
</dbReference>
<keyword evidence="5" id="KW-0677">Repeat</keyword>
<dbReference type="Pfam" id="PF00397">
    <property type="entry name" value="WW"/>
    <property type="match status" value="2"/>
</dbReference>
<dbReference type="Gene3D" id="3.30.63.10">
    <property type="entry name" value="Guanylate Kinase phosphate binding domain"/>
    <property type="match status" value="1"/>
</dbReference>
<dbReference type="Proteomes" id="UP000694564">
    <property type="component" value="Chromosome 16"/>
</dbReference>
<dbReference type="CDD" id="cd00201">
    <property type="entry name" value="WW"/>
    <property type="match status" value="2"/>
</dbReference>
<dbReference type="GO" id="GO:0005730">
    <property type="term" value="C:nucleolus"/>
    <property type="evidence" value="ECO:0007669"/>
    <property type="project" value="Ensembl"/>
</dbReference>
<feature type="region of interest" description="Disordered" evidence="14">
    <location>
        <begin position="714"/>
        <end position="786"/>
    </location>
</feature>
<dbReference type="CDD" id="cd06735">
    <property type="entry name" value="PDZ5_MAGI-1_3-like"/>
    <property type="match status" value="1"/>
</dbReference>
<dbReference type="InterPro" id="IPR008145">
    <property type="entry name" value="GK/Ca_channel_bsu"/>
</dbReference>
<comment type="subcellular location">
    <subcellularLocation>
        <location evidence="2">Cell junction</location>
        <location evidence="2">Tight junction</location>
    </subcellularLocation>
    <subcellularLocation>
        <location evidence="1">Membrane</location>
        <topology evidence="1">Peripheral membrane protein</topology>
    </subcellularLocation>
</comment>
<dbReference type="CDD" id="cd06731">
    <property type="entry name" value="PDZ1_MAGI-1_3-like"/>
    <property type="match status" value="1"/>
</dbReference>
<keyword evidence="19" id="KW-1185">Reference proteome</keyword>
<dbReference type="InterPro" id="IPR001478">
    <property type="entry name" value="PDZ"/>
</dbReference>
<evidence type="ECO:0000256" key="14">
    <source>
        <dbReference type="SAM" id="MobiDB-lite"/>
    </source>
</evidence>
<gene>
    <name evidence="18" type="primary">MAGI1</name>
</gene>
<sequence>MSKVIQKKNHWTSRVHECTVKRGPQGELGVTVLGGAENGEFPYVGAVATAEAAGLPGGGEGPKLSEGELLLEVQGIRVSGLPRYDVLGVIDSCKEAVTFKAVRQGGRLNKDLRHFLNQRFQKGSPDHELQQTIRDNLYRHAVPCTTRSPREGEVPGVDYNFLTVKEFLDLEQSGTLLEVGTYEGNYYGTPKPPSQPVSGKVITTDALQSLQSGSKQATPKRTKSYNDMQNAGIVHAENEDHDDVPEMNSSFTADSGDQAEHPLQEAALAPVNSSLAAAPITDPSQKFPQHLPLSAEDNLGPLPQNWEMAYTENGEVYFIDHNTKTTSWLDPRCLNKQQKPLEECEDDEGVHTEELDSELELPAGWEKIEDPVYGVYYVDHINRKTQYENPVLEAKRKKQLEQQQQPQQPSQQPPPPEEWTEDHSSLVPPVIPNHPPSNPEPTREAPLQGKPFFTRNPSELKGKFIHTKLRKSSRGFGFTVVGGDEPDEFLQIKSLVLDGPAALDGKMETGDVIVSVNDTCVLGHTHAQVVKIFQSIPIGASVDLELCRGYPLPFDPDDPNTSLVTSVAILDKEPIIVNGQETYDSPASHSSKTGKGSGIRDARPSSPADVVSSGPHGYPNDTVSLASSIATQPELITVHIVKGPMGFGFTIADSPGGGGQRVKQIVDSPRCRGLKEGDLIVEVNKKNVQALTHNQVVDMLIECPKGSEVTLLVQRGGLPVPKKSPKSQPLERKDSQNSSQHSVSSHRSLHTASPSHSTQVLPEYPPAEAPAPDQTDSSGQKKPDPFKIWAQSRSMYENRLPDYQEQDIFLWRKETGFGFRILGGNEPGEPIYIGHIVPLGAADSDGRLRSGDELICVDGTPVIGKSHQLVVQLMQQAAKQGHVNLTVRRKVVFAVPKTENEVPSPASSHHSSNQPASLTEEKRTPQGSQNSLNTVSSGSGSTSGIGSGGGGGSGVVSTVVSTVVQPYDVEIRRGENEGFGFVIVSSVSRPEAGTTFGNACVAMPHKIGRIIEGSPADRCGKLKVGDRILAVNGCSITNKSHSDIVNLIKEAGNTVTLRIIPGDESSNATLLTNAEKIATITTTHTPSQQGAPETRNTTKPKPESQFEFKAPQATQEQDFYTVELERGAKGFGFSLRGGREYNMDLYVLRLAEDGPAERCGKMRIGDEILEINGETTKNMKHSRAIELIKNGGRRVRLLLRRGDGSVPEYDPSSDRNGPSAGAQGFPEVRAGPDGRQHPSLESSYPPDVHKSSQHGEERAHVKDPKGSREYSRQPNEHHTWNGTSRKPDGGACRPKDRAPEGRRDAQPERMATNGPKRRSPEKRRDGTRSADNTLERREKHEKRREASPERRRERSPTRRRDSSPSRRRRSLERLLDPRRSPERRRVASPERRAKSTDRRRARSPERRRERSLDKRSREDRGGHREREEANLKQEAGRSSRNPPEQRRRPYKECSTDLSI</sequence>
<dbReference type="Pfam" id="PF00595">
    <property type="entry name" value="PDZ"/>
    <property type="match status" value="5"/>
</dbReference>
<dbReference type="FunFam" id="2.30.42.10:FF:000012">
    <property type="entry name" value="Membrane associated guanylate kinase, WW and PDZ domain containing 1"/>
    <property type="match status" value="1"/>
</dbReference>
<dbReference type="Gene3D" id="2.30.42.10">
    <property type="match status" value="6"/>
</dbReference>